<keyword evidence="5" id="KW-1185">Reference proteome</keyword>
<reference evidence="4 5" key="1">
    <citation type="submission" date="2024-08" db="EMBL/GenBank/DDBJ databases">
        <title>Tateyamaria sp. nov., isolated from marine algae.</title>
        <authorList>
            <person name="Choi B.J."/>
            <person name="Kim J.M."/>
            <person name="Lee J.K."/>
            <person name="Choi D.G."/>
            <person name="Bayburt H."/>
            <person name="Baek J.H."/>
            <person name="Han D.M."/>
            <person name="Jeon C.O."/>
        </authorList>
    </citation>
    <scope>NUCLEOTIDE SEQUENCE [LARGE SCALE GENOMIC DNA]</scope>
    <source>
        <strain evidence="4 5">KMU-156</strain>
    </source>
</reference>
<name>A0ABW8UV32_9RHOB</name>
<dbReference type="RefSeq" id="WP_407592781.1">
    <property type="nucleotide sequence ID" value="NZ_JBHDIY010000002.1"/>
</dbReference>
<proteinExistence type="predicted"/>
<dbReference type="CDD" id="cd02440">
    <property type="entry name" value="AdoMet_MTases"/>
    <property type="match status" value="1"/>
</dbReference>
<keyword evidence="2" id="KW-0808">Transferase</keyword>
<protein>
    <submittedName>
        <fullName evidence="4">Trans-aconitate 2-methyltransferase</fullName>
    </submittedName>
</protein>
<gene>
    <name evidence="4" type="ORF">ACERZ8_14050</name>
</gene>
<dbReference type="Pfam" id="PF13649">
    <property type="entry name" value="Methyltransf_25"/>
    <property type="match status" value="1"/>
</dbReference>
<dbReference type="SUPFAM" id="SSF53335">
    <property type="entry name" value="S-adenosyl-L-methionine-dependent methyltransferases"/>
    <property type="match status" value="1"/>
</dbReference>
<dbReference type="Gene3D" id="3.40.50.150">
    <property type="entry name" value="Vaccinia Virus protein VP39"/>
    <property type="match status" value="1"/>
</dbReference>
<sequence>MTPEERDAFFTVHRDLPREGPGEAADVHWAVTQLGLEGSLDVLDAACGPGADTLVLAEALPEASITAMEKTPHFVSETRARIAQLGPRVRAVEGDMAQPGGPYDLIWCAGALYFLGVTSGLQGWRDALKPGGAVVFSEPVLLNTPPNDAVCAFWEEYPQITDLAGITAQVTAAGYTGQAHRMIVGAPWEAYYTPMQARIDMLRTQSPDAVLTAALDENQREIDRWRAAPDQVAYALLIVTPE</sequence>
<evidence type="ECO:0000256" key="1">
    <source>
        <dbReference type="ARBA" id="ARBA00022603"/>
    </source>
</evidence>
<dbReference type="InterPro" id="IPR041698">
    <property type="entry name" value="Methyltransf_25"/>
</dbReference>
<dbReference type="EMBL" id="JBHDIY010000002">
    <property type="protein sequence ID" value="MFL4470946.1"/>
    <property type="molecule type" value="Genomic_DNA"/>
</dbReference>
<keyword evidence="1" id="KW-0489">Methyltransferase</keyword>
<evidence type="ECO:0000256" key="2">
    <source>
        <dbReference type="ARBA" id="ARBA00022679"/>
    </source>
</evidence>
<dbReference type="PANTHER" id="PTHR43861">
    <property type="entry name" value="TRANS-ACONITATE 2-METHYLTRANSFERASE-RELATED"/>
    <property type="match status" value="1"/>
</dbReference>
<evidence type="ECO:0000313" key="4">
    <source>
        <dbReference type="EMBL" id="MFL4470946.1"/>
    </source>
</evidence>
<feature type="domain" description="Methyltransferase" evidence="3">
    <location>
        <begin position="42"/>
        <end position="132"/>
    </location>
</feature>
<evidence type="ECO:0000313" key="5">
    <source>
        <dbReference type="Proteomes" id="UP001627408"/>
    </source>
</evidence>
<dbReference type="InterPro" id="IPR029063">
    <property type="entry name" value="SAM-dependent_MTases_sf"/>
</dbReference>
<dbReference type="PANTHER" id="PTHR43861:SF1">
    <property type="entry name" value="TRANS-ACONITATE 2-METHYLTRANSFERASE"/>
    <property type="match status" value="1"/>
</dbReference>
<comment type="caution">
    <text evidence="4">The sequence shown here is derived from an EMBL/GenBank/DDBJ whole genome shotgun (WGS) entry which is preliminary data.</text>
</comment>
<dbReference type="Proteomes" id="UP001627408">
    <property type="component" value="Unassembled WGS sequence"/>
</dbReference>
<accession>A0ABW8UV32</accession>
<evidence type="ECO:0000259" key="3">
    <source>
        <dbReference type="Pfam" id="PF13649"/>
    </source>
</evidence>
<organism evidence="4 5">
    <name type="scientific">Tateyamaria armeniaca</name>
    <dbReference type="NCBI Taxonomy" id="2518930"/>
    <lineage>
        <taxon>Bacteria</taxon>
        <taxon>Pseudomonadati</taxon>
        <taxon>Pseudomonadota</taxon>
        <taxon>Alphaproteobacteria</taxon>
        <taxon>Rhodobacterales</taxon>
        <taxon>Roseobacteraceae</taxon>
        <taxon>Tateyamaria</taxon>
    </lineage>
</organism>